<evidence type="ECO:0000256" key="2">
    <source>
        <dbReference type="ARBA" id="ARBA00022840"/>
    </source>
</evidence>
<sequence>MINTSNSMNIDNINNNNNNYINSNNIFSSIFENDKINEECILLYGLVSKVAKTMPVSGVQVAQRSVGQYQYTLSMSFDSVNQTFKLSGLNSSSNEQQQPQQPSSEQSKGLVDKLQSAINQLTQTLPTTLKHEQLQLEQQQQPLTVTIQIFKNHSYLASYYKGMAVLDLDIADHDHLLVSILLRYLIALQYSTTLNIGNSNNNNGSNSSNINGNREALHSLLSYVQILHDSSVDLVSPIIVSLSSDYHQQLDSNQLFVTLLKDYIELNNEYSNVLKDAILKPAISSSELETFLYEEDDNSTTTADAATAATTTTNMNSSAISIKTREELIQLLNKRDTKISWYLGQLLFDLPYRRDDLRQALLIDDTKQRRDATFQVIRRFDAQVERDNVVRVSNQIREQWLSDTESFQPTLVVGRESRAFSNQATLFASSNYIRIDDAIRQVINQLVLTTGEQFIRDQFAVIKIPGWAVADIQKLADQLVKSTVHLQPVVGRLRALVANINDNWSPFTQFQGAIQHLREVLTIVTNKSVNLVEDAQKTALSRRSEGIHRRLSGNKDTGGSGAAVNSVFIIVHSVLESIYGRGSSQVWRCLYELESLIQTMPSVPSSFSVLLQRPSLSGSERFRTNELEPKAEQEEVLQKLVRIGGANLYMSPANEWVEQATDIIEAIPLFIYERLIEVDGQSTTVFEVDQEGLEQTIRGLAEQWTKNIQLTILSEHCSLAREIIVESDQQMSVNVSELMKQQQQSTRHSVICQLLKDRVEEIVKVAHHLELQYDRLAESVEDYIETCWKQSNFITRIESLKHLLTSNNEQQQQHNNQMDSYKSIYEQSMKLQVPQQDYDRIRFMALKKQRRMPAFHLLTTEAPGLVEGFIQAVLEEEMTLKNIIEYYKHGKSVMDRIKEYQNDFILIGKKVISEFNYQPILEQYQNQLNLDVDRAVLRVLGDHMVIQRQVSLLVVLYEIDRLEKQQTTTESFSLTNAVQQEPSCVTSYSNNTASTLDKQQLNQQALLSVFQQNRNDKEFQRISGALQGQLSDIERVVNGNDVYKKEYDNYIRCELRQLTLDKLQLDRPELALKQRVDKLYRNRSSLSMTTARREVIATNNLHDQMSNPRFAYSCGVMFPSVGSSSGDIRPTGARKRYHFVYGPSRVNLGKDERKSVEIWPQFVGVTDPLCAKHARAFYQLMNHNPIIRTTTAAENLKVSENQWTALVRSIRNVQALFVERLGVGDIEDLAYQFNQRGGLAVAAHKESEGYMSGPTAGYCIPKDLLFKLFVVTHQDSRKLSHVGLPAHLHQSIIRLMVDVVAAQPTFTSSGEWERWAAKEFLSESKLKSRFQSDSDSSQVKKYFQQYIEITGGVIMLHLSKLTQILGGVGVPSPLVSWGRDLHAALWSSWAEKKITLGGEQVNRSVVFPMTREIPQSGRLASKLNPNAYLPTEESLRVHMFGVYKGDDDQKPPPDVRFAWVMRAFLILSGHYKEVAMSLDEEGQLIARLSWDGFHPDSTDPKDIQVRQYLSNHFLGIPDFSKDTPDHVDVIERLKQMFPRHTTVGDITITAVPGVDSEDLLGFSAETLTLLGDEASYAQELLRSRGISIDQMKANAQLHRKFIDEWIPLSNLPATEQAALKKEIGGRIHPLALRLRGPGDNFLRDLQGQDIVVFSITHPQLLALNPATLRDLMLIGRPNSSLVAHDHVSQGRHRVWFERDVMLWYAACRAIDENGQRLSNWRERSSRGRQSIYKAFGWGTDQYQPLLGTDLRQEVERQENRAIKLFELLDKIANSTYINNTINIDELVNEINRTLFGVGVNINLQSIPPLHPNQLQNEIDMLVQYEQRVLLANRFRKRDLVIRESLEKLRDRPIANTLSPIAWLAVGGYLLLNGQPARVINRTLTIVNRACCRINLTQTDNSNIDFEKDPLMTSLLTAQLATSKIQLRDRKGKMFSVKASEEHVETAVTRRKELEAQSRRNAILKYREDGYLSLGRPHAISPTSTSSSNISNLNGLVTLMLPPIHENLKKLVYHIEESTPNPSVSVERINVTLGQTYNLCIQALLQLVHLYKPSNQEQLNTLILQLADQSTGKELDLKCWDDLVGSYEQFGAFSPLYEAYYQQQTDKQQLLGLVSVISQVMATLLLLDKISFYLSVPSEDIVENNIWRSLAEFFAKTIDDHYSEYTPWFMDPKRYPLFNQYFDDVGIMKPEYRESQYRLYWESHRSLYKLIHSLIRCKTSFSHANQLSLLGDVFIGPVTDSDCIVVHAIGASAPERYEQLWRAYNQMREISFIKNDGFQTPFIFESIDPTDKHGLDTQSHVNHCFLSPIGRTHYSRALMEGPTLGDNLFITRDGNMVNLSGDGRQVLTIHNAMFWMNEQQFRHYLLTSSSSRGDGNQPTNETVDAFVNKSKQSKQLVAKGILVAARFSRPVVIGSAVTLHHHHLEPLLSNAGYPTTDKSPFLYEMTYNKSLYPLIFNPSSQTNVLLPPEIDWLQLETSEILSKNDDESQAKLEILEKISARLVPFVKEHPIIIVKGAAESGARNLSRFDLFDQTTGQLDQDALNNASLFIYHVSKAQNVVIQRAIISSPLFWMSKEAIDRMVERQISDHGLAVELNRHPKDSVYGTLRVIMSTGSPLDSNDLVDPKNWSASHHIALNSLQIATNVGRQGSLEILTTEMIQPDLRANFIAGLEDAGRNVMAAIAKFGPEYWSKPVELFGHTFKSYHERFPHIKENDATGIPIHWPRYLMLDFIPEPIWARKDNNAPIDMRFSRLLDIVPYQTHDGKPVFTFRDEADGGQEFEAVIIGMNFWQLEPNVGIGLWPNFWKRELENQMNLVKHSRQSEIDWSKVGVSDRIVLSNFLHVGRLFLDTLPKEAILNVQLGGSKDNDKDHNVVGSGQSKQSPRTSTAAPTQPTTTTTSTIINQLNENPELNKLIDQPHEYLLFGQSLLMKDKSIKLSDETKKRLVEYTLDCHLSSRLTPEMVILDNLDNVEFQKYFPYENTCAIITGKKTLMLNHFYPFFLSKESVNDTLDINLIGIHYSWIDNEDMFGLTRCIVFDSTKRLFIDFPLSVEQSKKIRLSTCFLLELPNEELNQETDFHQQISMELEKDGVKVLNDFQKSNQRCDDKFWLRSKLLDGFISIVNCKPIQTISISCNDCITNEDVVEKLDQLQTAQLPIIIQPRSNTTESECVRYFKNKSEDQCVNYILELFDFGYDHVLASQFIQSIKTKDGCSFIVRLNASLGGLTTIAIVKSSSPDETVISPGLRKSKWVRVDSVLNNLDGFKVTEQDWKNWSDIAQTILESTELQIVGIDVILTKQIEGSLLKIHPVVLEVNARPGSLIFSEQLEFSGNDDLSSRMTTPISKQFWYNVVRNSSMTINSLLRSVLANENRFGKLLEHRYTFGGLNGGKDYKNIKDRQKSYTNLLEQSIASGFDKDKPVILTASNGRDRVFMGHSDFVGLGGFTINATTINEILCVMQLKDDPNPRVILSNIDKQFQQQSFTIDEIDQLLNQNLRDDKSIPTLWPPQHWENYIKCCLAYLLAPANREKYPNVARSLKELSTQKKSILAMFSADGSLGLSWTGGVSSSSALTGAFSISLNRLLGWNLSLEQLADIDFGEYYLGKNAGSSDKTSQLFSRKGQISVIGSIPERFIKCLKFPSEIVVLMAESPIPRLSTQKSKQWLDQQIAIGSVKGCTTEQVSVWANSIMKSFSSKVFVESVKFFQTSIEFNLEQSMKQSGLSKDELNAVKLSLENGLLRELTVGGRIISYLPELENKRKRAILTFKMLKLLPEEIEIDGIKLWMRKSILYALSEIERGFVYQELVQSLSSGALNQQQKKLFVERLMTIVKKAHEGDKQTTDYRNGFSKTAWGEMEQSNYTDLAFDNNIKTLSGKDDNDFDVGLYYYPGGYQRSLPEIDELAHLISTQFSGTAALRIAAAGLGGSVCVHCHIDQQKEVKDLLSKHNYIVRGVEPASPSSVIFS</sequence>
<dbReference type="GO" id="GO:0005829">
    <property type="term" value="C:cytosol"/>
    <property type="evidence" value="ECO:0007669"/>
    <property type="project" value="TreeGrafter"/>
</dbReference>
<dbReference type="STRING" id="670386.D3B1D3"/>
<dbReference type="EMBL" id="ADBJ01000008">
    <property type="protein sequence ID" value="EFA85107.1"/>
    <property type="molecule type" value="Genomic_DNA"/>
</dbReference>
<dbReference type="InterPro" id="IPR011761">
    <property type="entry name" value="ATP-grasp"/>
</dbReference>
<dbReference type="Proteomes" id="UP000001396">
    <property type="component" value="Unassembled WGS sequence"/>
</dbReference>
<dbReference type="OMA" id="PLCAKHA"/>
<dbReference type="Gene3D" id="3.30.230.10">
    <property type="match status" value="1"/>
</dbReference>
<dbReference type="InParanoid" id="D3B1D3"/>
<feature type="compositionally biased region" description="Polar residues" evidence="4">
    <location>
        <begin position="2874"/>
        <end position="2883"/>
    </location>
</feature>
<dbReference type="PROSITE" id="PS50975">
    <property type="entry name" value="ATP_GRASP"/>
    <property type="match status" value="1"/>
</dbReference>
<dbReference type="SUPFAM" id="SSF54211">
    <property type="entry name" value="Ribosomal protein S5 domain 2-like"/>
    <property type="match status" value="1"/>
</dbReference>
<reference evidence="6 7" key="1">
    <citation type="journal article" date="2011" name="Genome Res.">
        <title>Phylogeny-wide analysis of social amoeba genomes highlights ancient origins for complex intercellular communication.</title>
        <authorList>
            <person name="Heidel A.J."/>
            <person name="Lawal H.M."/>
            <person name="Felder M."/>
            <person name="Schilde C."/>
            <person name="Helps N.R."/>
            <person name="Tunggal B."/>
            <person name="Rivero F."/>
            <person name="John U."/>
            <person name="Schleicher M."/>
            <person name="Eichinger L."/>
            <person name="Platzer M."/>
            <person name="Noegel A.A."/>
            <person name="Schaap P."/>
            <person name="Gloeckner G."/>
        </authorList>
    </citation>
    <scope>NUCLEOTIDE SEQUENCE [LARGE SCALE GENOMIC DNA]</scope>
    <source>
        <strain evidence="7">ATCC 26659 / Pp 5 / PN500</strain>
    </source>
</reference>
<proteinExistence type="predicted"/>
<feature type="compositionally biased region" description="Low complexity" evidence="4">
    <location>
        <begin position="2884"/>
        <end position="2897"/>
    </location>
</feature>
<organism evidence="6 7">
    <name type="scientific">Heterostelium pallidum (strain ATCC 26659 / Pp 5 / PN500)</name>
    <name type="common">Cellular slime mold</name>
    <name type="synonym">Polysphondylium pallidum</name>
    <dbReference type="NCBI Taxonomy" id="670386"/>
    <lineage>
        <taxon>Eukaryota</taxon>
        <taxon>Amoebozoa</taxon>
        <taxon>Evosea</taxon>
        <taxon>Eumycetozoa</taxon>
        <taxon>Dictyostelia</taxon>
        <taxon>Acytosteliales</taxon>
        <taxon>Acytosteliaceae</taxon>
        <taxon>Heterostelium</taxon>
    </lineage>
</organism>
<evidence type="ECO:0000259" key="5">
    <source>
        <dbReference type="PROSITE" id="PS50975"/>
    </source>
</evidence>
<dbReference type="PANTHER" id="PTHR10457:SF26">
    <property type="entry name" value="CALMODULIN"/>
    <property type="match status" value="1"/>
</dbReference>
<dbReference type="GO" id="GO:0004335">
    <property type="term" value="F:galactokinase activity"/>
    <property type="evidence" value="ECO:0007669"/>
    <property type="project" value="TreeGrafter"/>
</dbReference>
<keyword evidence="2 3" id="KW-0067">ATP-binding</keyword>
<keyword evidence="7" id="KW-1185">Reference proteome</keyword>
<dbReference type="InterPro" id="IPR020568">
    <property type="entry name" value="Ribosomal_Su5_D2-typ_SF"/>
</dbReference>
<feature type="region of interest" description="Disordered" evidence="4">
    <location>
        <begin position="89"/>
        <end position="108"/>
    </location>
</feature>
<feature type="region of interest" description="Disordered" evidence="4">
    <location>
        <begin position="2866"/>
        <end position="2897"/>
    </location>
</feature>
<dbReference type="GO" id="GO:0005524">
    <property type="term" value="F:ATP binding"/>
    <property type="evidence" value="ECO:0007669"/>
    <property type="project" value="UniProtKB-UniRule"/>
</dbReference>
<evidence type="ECO:0000256" key="1">
    <source>
        <dbReference type="ARBA" id="ARBA00022741"/>
    </source>
</evidence>
<dbReference type="InterPro" id="IPR014721">
    <property type="entry name" value="Ribsml_uS5_D2-typ_fold_subgr"/>
</dbReference>
<dbReference type="RefSeq" id="XP_020437216.1">
    <property type="nucleotide sequence ID" value="XM_020573099.1"/>
</dbReference>
<dbReference type="PANTHER" id="PTHR10457">
    <property type="entry name" value="MEVALONATE KINASE/GALACTOKINASE"/>
    <property type="match status" value="1"/>
</dbReference>
<evidence type="ECO:0000313" key="7">
    <source>
        <dbReference type="Proteomes" id="UP000001396"/>
    </source>
</evidence>
<dbReference type="FunCoup" id="D3B1D3">
    <property type="interactions" value="605"/>
</dbReference>
<comment type="caution">
    <text evidence="6">The sequence shown here is derived from an EMBL/GenBank/DDBJ whole genome shotgun (WGS) entry which is preliminary data.</text>
</comment>
<feature type="domain" description="ATP-grasp" evidence="5">
    <location>
        <begin position="3123"/>
        <end position="3342"/>
    </location>
</feature>
<protein>
    <recommendedName>
        <fullName evidence="5">ATP-grasp domain-containing protein</fullName>
    </recommendedName>
</protein>
<evidence type="ECO:0000256" key="4">
    <source>
        <dbReference type="SAM" id="MobiDB-lite"/>
    </source>
</evidence>
<dbReference type="GO" id="GO:0046872">
    <property type="term" value="F:metal ion binding"/>
    <property type="evidence" value="ECO:0007669"/>
    <property type="project" value="InterPro"/>
</dbReference>
<evidence type="ECO:0000256" key="3">
    <source>
        <dbReference type="PROSITE-ProRule" id="PRU00409"/>
    </source>
</evidence>
<feature type="compositionally biased region" description="Low complexity" evidence="4">
    <location>
        <begin position="90"/>
        <end position="107"/>
    </location>
</feature>
<gene>
    <name evidence="6" type="ORF">PPL_02104</name>
</gene>
<dbReference type="GeneID" id="31357629"/>
<name>D3B1D3_HETP5</name>
<dbReference type="GO" id="GO:0006012">
    <property type="term" value="P:galactose metabolic process"/>
    <property type="evidence" value="ECO:0007669"/>
    <property type="project" value="TreeGrafter"/>
</dbReference>
<evidence type="ECO:0000313" key="6">
    <source>
        <dbReference type="EMBL" id="EFA85107.1"/>
    </source>
</evidence>
<accession>D3B1D3</accession>
<keyword evidence="1 3" id="KW-0547">Nucleotide-binding</keyword>